<feature type="domain" description="Metallo-beta-lactamase" evidence="1">
    <location>
        <begin position="56"/>
        <end position="248"/>
    </location>
</feature>
<dbReference type="SUPFAM" id="SSF56281">
    <property type="entry name" value="Metallo-hydrolase/oxidoreductase"/>
    <property type="match status" value="1"/>
</dbReference>
<dbReference type="AlphaFoldDB" id="A0A0C9NEL0"/>
<protein>
    <submittedName>
        <fullName evidence="2">DNA, contig: SP614</fullName>
    </submittedName>
</protein>
<proteinExistence type="predicted"/>
<dbReference type="Pfam" id="PF00753">
    <property type="entry name" value="Lactamase_B"/>
    <property type="match status" value="1"/>
</dbReference>
<accession>A0A0C9NEL0</accession>
<dbReference type="RefSeq" id="WP_007403367.1">
    <property type="nucleotide sequence ID" value="NZ_BBJS01000014.1"/>
</dbReference>
<evidence type="ECO:0000313" key="2">
    <source>
        <dbReference type="EMBL" id="GAN13168.1"/>
    </source>
</evidence>
<dbReference type="Gene3D" id="3.60.15.10">
    <property type="entry name" value="Ribonuclease Z/Hydroxyacylglutathione hydrolase-like"/>
    <property type="match status" value="1"/>
</dbReference>
<evidence type="ECO:0000259" key="1">
    <source>
        <dbReference type="SMART" id="SM00849"/>
    </source>
</evidence>
<dbReference type="InterPro" id="IPR001279">
    <property type="entry name" value="Metallo-B-lactamas"/>
</dbReference>
<dbReference type="SMART" id="SM00849">
    <property type="entry name" value="Lactamase_B"/>
    <property type="match status" value="1"/>
</dbReference>
<keyword evidence="3" id="KW-1185">Reference proteome</keyword>
<name>A0A0C9NEL0_SPHPI</name>
<dbReference type="InterPro" id="IPR050855">
    <property type="entry name" value="NDM-1-like"/>
</dbReference>
<dbReference type="PANTHER" id="PTHR42951:SF17">
    <property type="entry name" value="METALLO-BETA-LACTAMASE DOMAIN-CONTAINING PROTEIN"/>
    <property type="match status" value="1"/>
</dbReference>
<sequence length="285" mass="30260">MFARFATLPLATLAASPTTPPAPLTRPIVTNRTAEWLAARPSARVFGNADLVGFGGLNVALINTDRGLILIDGALPQGAPAILANVMKLGFRPHDIKYILNTEPHFDHAGGIAALARDTGATVIASARGAEGSRTGRLAADDPQRGYDRRFPAVGAVRVIRDGEQLALGNTIVTARAPPGHTMGSMSWSWRACESTWRKAVVFAASLNPVSTDDYRFSAASNKAVIAAFARGQAAMRELPRDILITAHADQDGATGRFLTAPGACRPYALSSQRKLAQRLNSEPR</sequence>
<comment type="caution">
    <text evidence="2">The sequence shown here is derived from an EMBL/GenBank/DDBJ whole genome shotgun (WGS) entry which is preliminary data.</text>
</comment>
<dbReference type="PANTHER" id="PTHR42951">
    <property type="entry name" value="METALLO-BETA-LACTAMASE DOMAIN-CONTAINING"/>
    <property type="match status" value="1"/>
</dbReference>
<evidence type="ECO:0000313" key="3">
    <source>
        <dbReference type="Proteomes" id="UP000032025"/>
    </source>
</evidence>
<dbReference type="EMBL" id="BBJS01000014">
    <property type="protein sequence ID" value="GAN13168.1"/>
    <property type="molecule type" value="Genomic_DNA"/>
</dbReference>
<dbReference type="InterPro" id="IPR036866">
    <property type="entry name" value="RibonucZ/Hydroxyglut_hydro"/>
</dbReference>
<dbReference type="Proteomes" id="UP000032025">
    <property type="component" value="Unassembled WGS sequence"/>
</dbReference>
<organism evidence="2 3">
    <name type="scientific">Sphingomonas paucimobilis NBRC 13935</name>
    <dbReference type="NCBI Taxonomy" id="1219050"/>
    <lineage>
        <taxon>Bacteria</taxon>
        <taxon>Pseudomonadati</taxon>
        <taxon>Pseudomonadota</taxon>
        <taxon>Alphaproteobacteria</taxon>
        <taxon>Sphingomonadales</taxon>
        <taxon>Sphingomonadaceae</taxon>
        <taxon>Sphingomonas</taxon>
    </lineage>
</organism>
<dbReference type="GeneID" id="78529073"/>
<gene>
    <name evidence="2" type="ORF">SP6_14_03270</name>
</gene>
<reference evidence="2 3" key="1">
    <citation type="submission" date="2014-08" db="EMBL/GenBank/DDBJ databases">
        <title>Whole genome shotgun sequence of Sphingomonas paucimobilis NBRC 13935.</title>
        <authorList>
            <person name="Hosoyama A."/>
            <person name="Hashimoto M."/>
            <person name="Hosoyama Y."/>
            <person name="Noguchi M."/>
            <person name="Uohara A."/>
            <person name="Ohji S."/>
            <person name="Katano-Makiyama Y."/>
            <person name="Ichikawa N."/>
            <person name="Kimura A."/>
            <person name="Yamazoe A."/>
            <person name="Fujita N."/>
        </authorList>
    </citation>
    <scope>NUCLEOTIDE SEQUENCE [LARGE SCALE GENOMIC DNA]</scope>
    <source>
        <strain evidence="2 3">NBRC 13935</strain>
    </source>
</reference>